<proteinExistence type="predicted"/>
<dbReference type="CDD" id="cd12148">
    <property type="entry name" value="fungal_TF_MHR"/>
    <property type="match status" value="1"/>
</dbReference>
<reference evidence="3 4" key="1">
    <citation type="journal article" date="2018" name="PLoS Pathog.">
        <title>Evolution of structural diversity of trichothecenes, a family of toxins produced by plant pathogenic and entomopathogenic fungi.</title>
        <authorList>
            <person name="Proctor R.H."/>
            <person name="McCormick S.P."/>
            <person name="Kim H.S."/>
            <person name="Cardoza R.E."/>
            <person name="Stanley A.M."/>
            <person name="Lindo L."/>
            <person name="Kelly A."/>
            <person name="Brown D.W."/>
            <person name="Lee T."/>
            <person name="Vaughan M.M."/>
            <person name="Alexander N.J."/>
            <person name="Busman M."/>
            <person name="Gutierrez S."/>
        </authorList>
    </citation>
    <scope>NUCLEOTIDE SEQUENCE [LARGE SCALE GENOMIC DNA]</scope>
    <source>
        <strain evidence="3 4">NRRL 3299</strain>
    </source>
</reference>
<evidence type="ECO:0000313" key="3">
    <source>
        <dbReference type="EMBL" id="RGP63193.1"/>
    </source>
</evidence>
<evidence type="ECO:0000259" key="2">
    <source>
        <dbReference type="Pfam" id="PF04082"/>
    </source>
</evidence>
<dbReference type="InterPro" id="IPR053187">
    <property type="entry name" value="Notoamide_regulator"/>
</dbReference>
<evidence type="ECO:0000313" key="4">
    <source>
        <dbReference type="Proteomes" id="UP000266152"/>
    </source>
</evidence>
<dbReference type="STRING" id="5514.A0A395RT01"/>
<gene>
    <name evidence="3" type="ORF">FSPOR_8775</name>
</gene>
<dbReference type="PANTHER" id="PTHR47256">
    <property type="entry name" value="ZN(II)2CYS6 TRANSCRIPTION FACTOR (EUROFUNG)-RELATED"/>
    <property type="match status" value="1"/>
</dbReference>
<comment type="caution">
    <text evidence="3">The sequence shown here is derived from an EMBL/GenBank/DDBJ whole genome shotgun (WGS) entry which is preliminary data.</text>
</comment>
<accession>A0A395RT01</accession>
<dbReference type="AlphaFoldDB" id="A0A395RT01"/>
<name>A0A395RT01_FUSSP</name>
<dbReference type="EMBL" id="PXOF01000135">
    <property type="protein sequence ID" value="RGP63193.1"/>
    <property type="molecule type" value="Genomic_DNA"/>
</dbReference>
<sequence length="506" mass="57732">MRKNPSAPHACLEEKTGDVLLQLHLKPESKYRYSIPFGSDIPTYLQKSDNPYLQSMLYSTGSPSVGAQQHDGHHINDRQIPQYFKPYHAATILDPKLDSVKPSIWTTVSNDDKLMRSLLHDYFLHEYEGLPFFHKDHFLDDMLSGAKNFCSSLLVNSVLALSYHRSKFWDTQILGSRFLEEAKRLWELEKSVKPSLPTLQAALVMGNLLNMCSLDKIGRTYNVQALAMANELGLFKPLAQQASPRRRDSYTFTAWSLFFSNCVQDYHTLQPPLRENYPFEPLPDPVEDPAWYGSFWIVYPLADAPLLVQHGPLWKAKLELAMIMNDISIAFFGKEEAEVDKPTRLSLALMFTKRLTAWYSSLPVSLSPARIVFPSQFKLHFEGCDAYMTHFLAVLAFNALNRLESSASSLSTMETEDIRGTLILSAKGLNDQGQNYHLPRIVFHLLHSSMMAQDEAITSRITSVRLDDETDDDLRKEYVQAQYPINITNITESPEDKRLSNIIEKI</sequence>
<dbReference type="InterPro" id="IPR007219">
    <property type="entry name" value="XnlR_reg_dom"/>
</dbReference>
<keyword evidence="4" id="KW-1185">Reference proteome</keyword>
<evidence type="ECO:0000256" key="1">
    <source>
        <dbReference type="ARBA" id="ARBA00023242"/>
    </source>
</evidence>
<keyword evidence="1" id="KW-0539">Nucleus</keyword>
<dbReference type="Proteomes" id="UP000266152">
    <property type="component" value="Unassembled WGS sequence"/>
</dbReference>
<dbReference type="GO" id="GO:0008270">
    <property type="term" value="F:zinc ion binding"/>
    <property type="evidence" value="ECO:0007669"/>
    <property type="project" value="InterPro"/>
</dbReference>
<feature type="domain" description="Xylanolytic transcriptional activator regulatory" evidence="2">
    <location>
        <begin position="120"/>
        <end position="259"/>
    </location>
</feature>
<dbReference type="GO" id="GO:0003677">
    <property type="term" value="F:DNA binding"/>
    <property type="evidence" value="ECO:0007669"/>
    <property type="project" value="InterPro"/>
</dbReference>
<dbReference type="Pfam" id="PF04082">
    <property type="entry name" value="Fungal_trans"/>
    <property type="match status" value="1"/>
</dbReference>
<organism evidence="3 4">
    <name type="scientific">Fusarium sporotrichioides</name>
    <dbReference type="NCBI Taxonomy" id="5514"/>
    <lineage>
        <taxon>Eukaryota</taxon>
        <taxon>Fungi</taxon>
        <taxon>Dikarya</taxon>
        <taxon>Ascomycota</taxon>
        <taxon>Pezizomycotina</taxon>
        <taxon>Sordariomycetes</taxon>
        <taxon>Hypocreomycetidae</taxon>
        <taxon>Hypocreales</taxon>
        <taxon>Nectriaceae</taxon>
        <taxon>Fusarium</taxon>
    </lineage>
</organism>
<protein>
    <submittedName>
        <fullName evidence="3">Nitrate assimilation regulatory nira</fullName>
    </submittedName>
</protein>
<dbReference type="PANTHER" id="PTHR47256:SF1">
    <property type="entry name" value="ZN(II)2CYS6 TRANSCRIPTION FACTOR (EUROFUNG)"/>
    <property type="match status" value="1"/>
</dbReference>
<dbReference type="GO" id="GO:0006351">
    <property type="term" value="P:DNA-templated transcription"/>
    <property type="evidence" value="ECO:0007669"/>
    <property type="project" value="InterPro"/>
</dbReference>